<dbReference type="KEGG" id="fla:SY85_22455"/>
<sequence>MQKFYKQLIIAVFFAIFCSITTVAQPIKVELKITKLSANYTDGSSNGSRFRFQAYTSSSLIYPCIKRPESFTSSESILLYPIWLPNVATAFNIVMTTHNERKDGSDDCTAQDISDVSFKKPDLHEASSSPFSVVLRNYAPGKFVPLERIEVNFEGTKTYADLEIRYTIPTPETPIISGTDFCADNLISLNTVVKPNPSELRYEWQYALPEEDYEIPNPAKDPRNTYDSWMGECGHWETVCDIDPWDGRETCNDVWFSANDCDLPTTVMTHSWRALSIGNSPYDNFAVFTPLNQIFGGTLTEKRNASFRVRAVSGEGQYSEWSAEKPLTFLPPAPVADKSKFIIKPSCSFDATGSITIPAGALQSQSGQIRWILKAGERNSEPCNGEDCGASYVDGSGGAINVPTGSEKIEISGLAKGGYTLLVLNPGSTSGSCYKAVTEIFVAGLPDLQLVQDAASNVSCFGGSNGSFKVHATGGDASSGYQFKLTATANTHLNTDFATMPGGVWELSGLPADTYRIDLKNTCSPIKSITITITQPAEIKAEISNRQPTCNTPSDGRITANVTQGDGNYVYQLWKDGTLVSETTSTATNQTWEALTTGSYTVKVLDADRISCAGWLGTTTLSAPPAIDINTLSIGGVSCFGGNDGKLAFTAKGGKRSYSYQLQEISTSSNTANTIGVFTGLLAGNYELTITNEPAAGCIDNFVKTIVVPQRDPLDVSLNATSISCKGEADGRISATATGGSGNYEYQWQYWDGASWKSNPFWFSTDTEITALEPGRYRLTIKDRESAIDCSITSGEVLITEPTQLKIDNITISDAVCKADGARIAMAASGGSSGYQYYYTIDGGATYTGFSGSTPLHTTGSYALKVIDSKGCWVESDRAYSVLVPSVALGFSTTLSNFNGWQISCKGAADGQITIAATGGNEGGYSGYSYKLNSGAFQTSNVFDHLTAGTYTVTVRDGRGCEVVKTLTLKEPETLGLAISKTDINCFDASTGAINATIEGGTAAYTLKLNGTAVVPGMFNNLIAGDYTYMLQDANGCSFTTTVTLVNKFPALTITRVKAADIKCFGEKTNIEVTPAGGNGVYSYAYSDNDGVTWKPFTAATLFSAGTYKVRVTDGVGCTTTYADPVVITAPTEALDFTYTLSDYNGNNISCFGGSNGWAALTATGGNGSAYTGYAFALDAGAFQDAPLLNSINAGAHQLQVKDGRGCIVSKTITFTQSTVALSVALVSKQDVTCQHDKNGAITVKGTGGTGLLRYALNGDTPQDAAVFTGLAEGTYTVSVIDANNCSNTITVTIGTVHTPIVINSVTVNDIVCKGDKGRVLMTATGGSGSVFFEYAGDDMLYKVFTSGASFAAGQYQLHAKDAAGCIQPWATPVIITEPATPLSFTTTLSDYNGVNISCVGQRDGEIQLTPSGGNDHTYNGYMYALNGGAFAGSSLFTNLAEGIYQLRVKDGRGCVVQQDVTLRQPTASLTLRVVRKTDVLCAGAATGLVELEALGGTAPYRYSKDGVTFQSSSIVANLYAGTYGFTVQDANGCQQLLTVTAVDKYPALMATHTMLPVNCFNGSDGQVQLTVKGGLAPYSYLWSGTAQTTQHLQNVPAGTYTVILKDAVGCELSHTAAVTQPIAALTATLATKPACAGSTGGRIAVKVNGGSPPYQYSIDNGNSFQEEPLFTSLIAGAYAVVVKDKNGCTYKTSVVVAPANEMPTVNFLVATRQNALDTLVIREVSVPAPDSVSWAFDPAAIVIKADGVMPQIRFREPGSYWVTMTGYFKGCDYTLRKTIEVRPYDPIAGPVTQTPVRIIDTVTLTPNPNGGQFDVQVRLGRKQKVILQVLQMGTGNELMRKNYEGTLLIEDRFSLGNVAGGTYVLRVITENDSQDVLFIIAR</sequence>
<keyword evidence="2" id="KW-1185">Reference proteome</keyword>
<dbReference type="Gene3D" id="2.60.40.740">
    <property type="match status" value="3"/>
</dbReference>
<dbReference type="InterPro" id="IPR025667">
    <property type="entry name" value="SprB_repeat"/>
</dbReference>
<proteinExistence type="predicted"/>
<dbReference type="OrthoDB" id="7794186at2"/>
<dbReference type="EMBL" id="CP011390">
    <property type="protein sequence ID" value="ANE52824.1"/>
    <property type="molecule type" value="Genomic_DNA"/>
</dbReference>
<protein>
    <recommendedName>
        <fullName evidence="3">Secretion system C-terminal sorting domain-containing protein</fullName>
    </recommendedName>
</protein>
<organism evidence="1 2">
    <name type="scientific">Flavisolibacter tropicus</name>
    <dbReference type="NCBI Taxonomy" id="1492898"/>
    <lineage>
        <taxon>Bacteria</taxon>
        <taxon>Pseudomonadati</taxon>
        <taxon>Bacteroidota</taxon>
        <taxon>Chitinophagia</taxon>
        <taxon>Chitinophagales</taxon>
        <taxon>Chitinophagaceae</taxon>
        <taxon>Flavisolibacter</taxon>
    </lineage>
</organism>
<dbReference type="Pfam" id="PF13573">
    <property type="entry name" value="SprB"/>
    <property type="match status" value="10"/>
</dbReference>
<evidence type="ECO:0000313" key="1">
    <source>
        <dbReference type="EMBL" id="ANE52824.1"/>
    </source>
</evidence>
<evidence type="ECO:0008006" key="3">
    <source>
        <dbReference type="Google" id="ProtNLM"/>
    </source>
</evidence>
<dbReference type="STRING" id="1492898.SY85_22455"/>
<dbReference type="PATRIC" id="fig|1492898.3.peg.4869"/>
<accession>A0A172U128</accession>
<dbReference type="RefSeq" id="WP_066407972.1">
    <property type="nucleotide sequence ID" value="NZ_CP011390.1"/>
</dbReference>
<evidence type="ECO:0000313" key="2">
    <source>
        <dbReference type="Proteomes" id="UP000077177"/>
    </source>
</evidence>
<name>A0A172U128_9BACT</name>
<gene>
    <name evidence="1" type="ORF">SY85_22455</name>
</gene>
<dbReference type="Proteomes" id="UP000077177">
    <property type="component" value="Chromosome"/>
</dbReference>
<reference evidence="2" key="1">
    <citation type="submission" date="2015-01" db="EMBL/GenBank/DDBJ databases">
        <title>Flavisolibacter sp./LCS9/ whole genome sequencing.</title>
        <authorList>
            <person name="Kim M.K."/>
            <person name="Srinivasan S."/>
            <person name="Lee J.-J."/>
        </authorList>
    </citation>
    <scope>NUCLEOTIDE SEQUENCE [LARGE SCALE GENOMIC DNA]</scope>
    <source>
        <strain evidence="2">LCS9</strain>
    </source>
</reference>
<reference evidence="1 2" key="2">
    <citation type="journal article" date="2016" name="Int. J. Syst. Evol. Microbiol.">
        <title>Flavisolibacter tropicus sp. nov., isolated from tropical soil.</title>
        <authorList>
            <person name="Lee J.J."/>
            <person name="Kang M.S."/>
            <person name="Kim G.S."/>
            <person name="Lee C.S."/>
            <person name="Lim S."/>
            <person name="Lee J."/>
            <person name="Roh S.H."/>
            <person name="Kang H."/>
            <person name="Ha J.M."/>
            <person name="Bae S."/>
            <person name="Jung H.Y."/>
            <person name="Kim M.K."/>
        </authorList>
    </citation>
    <scope>NUCLEOTIDE SEQUENCE [LARGE SCALE GENOMIC DNA]</scope>
    <source>
        <strain evidence="1 2">LCS9</strain>
    </source>
</reference>